<evidence type="ECO:0000256" key="2">
    <source>
        <dbReference type="ARBA" id="ARBA00022857"/>
    </source>
</evidence>
<dbReference type="OrthoDB" id="2102561at2759"/>
<dbReference type="PANTHER" id="PTHR44169:SF6">
    <property type="entry name" value="NADPH-DEPENDENT 1-ACYLDIHYDROXYACETONE PHOSPHATE REDUCTASE"/>
    <property type="match status" value="1"/>
</dbReference>
<comment type="similarity">
    <text evidence="1 4">Belongs to the short-chain dehydrogenases/reductases (SDR) family.</text>
</comment>
<dbReference type="PANTHER" id="PTHR44169">
    <property type="entry name" value="NADPH-DEPENDENT 1-ACYLDIHYDROXYACETONE PHOSPHATE REDUCTASE"/>
    <property type="match status" value="1"/>
</dbReference>
<dbReference type="GO" id="GO:0005783">
    <property type="term" value="C:endoplasmic reticulum"/>
    <property type="evidence" value="ECO:0007669"/>
    <property type="project" value="TreeGrafter"/>
</dbReference>
<dbReference type="PRINTS" id="PR00081">
    <property type="entry name" value="GDHRDH"/>
</dbReference>
<dbReference type="PROSITE" id="PS00061">
    <property type="entry name" value="ADH_SHORT"/>
    <property type="match status" value="1"/>
</dbReference>
<dbReference type="Gene3D" id="3.40.50.720">
    <property type="entry name" value="NAD(P)-binding Rossmann-like Domain"/>
    <property type="match status" value="1"/>
</dbReference>
<dbReference type="InterPro" id="IPR020904">
    <property type="entry name" value="Sc_DH/Rdtase_CS"/>
</dbReference>
<dbReference type="Proteomes" id="UP000008064">
    <property type="component" value="Unassembled WGS sequence"/>
</dbReference>
<dbReference type="GeneID" id="18821230"/>
<dbReference type="RefSeq" id="XP_007323523.1">
    <property type="nucleotide sequence ID" value="XM_007323461.1"/>
</dbReference>
<name>F8PA91_SERL9</name>
<gene>
    <name evidence="5" type="ORF">SERLADRAFT_478748</name>
</gene>
<dbReference type="PRINTS" id="PR00080">
    <property type="entry name" value="SDRFAMILY"/>
</dbReference>
<dbReference type="SUPFAM" id="SSF51735">
    <property type="entry name" value="NAD(P)-binding Rossmann-fold domains"/>
    <property type="match status" value="1"/>
</dbReference>
<dbReference type="KEGG" id="sla:SERLADRAFT_478748"/>
<protein>
    <recommendedName>
        <fullName evidence="6">Oxidoreductase</fullName>
    </recommendedName>
</protein>
<dbReference type="HOGENOM" id="CLU_010194_2_9_1"/>
<dbReference type="GO" id="GO:0016491">
    <property type="term" value="F:oxidoreductase activity"/>
    <property type="evidence" value="ECO:0007669"/>
    <property type="project" value="UniProtKB-KW"/>
</dbReference>
<organism>
    <name type="scientific">Serpula lacrymans var. lacrymans (strain S7.9)</name>
    <name type="common">Dry rot fungus</name>
    <dbReference type="NCBI Taxonomy" id="578457"/>
    <lineage>
        <taxon>Eukaryota</taxon>
        <taxon>Fungi</taxon>
        <taxon>Dikarya</taxon>
        <taxon>Basidiomycota</taxon>
        <taxon>Agaricomycotina</taxon>
        <taxon>Agaricomycetes</taxon>
        <taxon>Agaricomycetidae</taxon>
        <taxon>Boletales</taxon>
        <taxon>Coniophorineae</taxon>
        <taxon>Serpulaceae</taxon>
        <taxon>Serpula</taxon>
    </lineage>
</organism>
<dbReference type="FunFam" id="3.40.50.720:FF:000261">
    <property type="entry name" value="NADPH-dependent 1-acyldihydroxyacetone phosphate reductase"/>
    <property type="match status" value="1"/>
</dbReference>
<dbReference type="CDD" id="cd05374">
    <property type="entry name" value="17beta-HSD-like_SDR_c"/>
    <property type="match status" value="1"/>
</dbReference>
<evidence type="ECO:0008006" key="6">
    <source>
        <dbReference type="Google" id="ProtNLM"/>
    </source>
</evidence>
<evidence type="ECO:0000256" key="3">
    <source>
        <dbReference type="ARBA" id="ARBA00023002"/>
    </source>
</evidence>
<accession>F8PA91</accession>
<evidence type="ECO:0000256" key="4">
    <source>
        <dbReference type="RuleBase" id="RU000363"/>
    </source>
</evidence>
<dbReference type="AlphaFoldDB" id="F8PA91"/>
<proteinExistence type="inferred from homology"/>
<sequence length="281" mass="30555">MALDSKKLERQKVVLVTGCSKGGIGFNLCERFAGQGCIVYATARRLETMDDFSDPTIHKLVLDVTNESNIQDVVKTILDDTGRIDVLVNNAGGISIGPLLDVSMDQARKTFEVNTYAPLQVAKAVLPSMVERRSGLVVNIGSVVGEIPTPWNGLYCASKAALHSISDVLAMECGPFNVKVMLVAPGGVKSNISSNQAATYNMPLDSLYKPYIDKIIARMNISQSKGALDTDEFAKTVVSKILSPSPPTYYSLGKNTVRISFLKWLPRALALWLTWRSIGKI</sequence>
<dbReference type="InterPro" id="IPR036291">
    <property type="entry name" value="NAD(P)-bd_dom_sf"/>
</dbReference>
<dbReference type="EMBL" id="GL945442">
    <property type="protein sequence ID" value="EGO20088.1"/>
    <property type="molecule type" value="Genomic_DNA"/>
</dbReference>
<keyword evidence="2" id="KW-0521">NADP</keyword>
<dbReference type="Pfam" id="PF00106">
    <property type="entry name" value="adh_short"/>
    <property type="match status" value="1"/>
</dbReference>
<dbReference type="InterPro" id="IPR002347">
    <property type="entry name" value="SDR_fam"/>
</dbReference>
<evidence type="ECO:0000313" key="5">
    <source>
        <dbReference type="EMBL" id="EGO20088.1"/>
    </source>
</evidence>
<evidence type="ECO:0000256" key="1">
    <source>
        <dbReference type="ARBA" id="ARBA00006484"/>
    </source>
</evidence>
<reference evidence="5" key="1">
    <citation type="submission" date="2011-04" db="EMBL/GenBank/DDBJ databases">
        <title>Evolution of plant cell wall degrading machinery underlies the functional diversity of forest fungi.</title>
        <authorList>
            <consortium name="US DOE Joint Genome Institute (JGI-PGF)"/>
            <person name="Eastwood D.C."/>
            <person name="Floudas D."/>
            <person name="Binder M."/>
            <person name="Majcherczyk A."/>
            <person name="Schneider P."/>
            <person name="Aerts A."/>
            <person name="Asiegbu F.O."/>
            <person name="Baker S.E."/>
            <person name="Barry K."/>
            <person name="Bendiksby M."/>
            <person name="Blumentritt M."/>
            <person name="Coutinho P.M."/>
            <person name="Cullen D."/>
            <person name="Cullen D."/>
            <person name="Gathman A."/>
            <person name="Goodell B."/>
            <person name="Henrissat B."/>
            <person name="Ihrmark K."/>
            <person name="Kauserud H."/>
            <person name="Kohler A."/>
            <person name="LaButti K."/>
            <person name="Lapidus A."/>
            <person name="Lavin J.L."/>
            <person name="Lee Y.-H."/>
            <person name="Lindquist E."/>
            <person name="Lilly W."/>
            <person name="Lucas S."/>
            <person name="Morin E."/>
            <person name="Murat C."/>
            <person name="Oguiza J.A."/>
            <person name="Park J."/>
            <person name="Pisabarro A.G."/>
            <person name="Riley R."/>
            <person name="Rosling A."/>
            <person name="Salamov A."/>
            <person name="Schmidt O."/>
            <person name="Schmutz J."/>
            <person name="Skrede I."/>
            <person name="Stenlid J."/>
            <person name="Wiebenga A."/>
            <person name="Xie X."/>
            <person name="Kues U."/>
            <person name="Hibbett D.S."/>
            <person name="Hoffmeister D."/>
            <person name="Hogberg N."/>
            <person name="Martin F."/>
            <person name="Grigoriev I.V."/>
            <person name="Watkinson S.C."/>
        </authorList>
    </citation>
    <scope>NUCLEOTIDE SEQUENCE</scope>
    <source>
        <strain evidence="5">S7.9</strain>
    </source>
</reference>
<keyword evidence="3" id="KW-0560">Oxidoreductase</keyword>